<name>A0ACB5UH56_9FIRM</name>
<sequence>MQKYTAKKKKKKSDNENLAGYIFILPYVLMFIVFTGIPFVVSIILSFVNVKFINNLENVRFVGFDNYVRMFQDADTMEALFNTVKYSLIYVPLIMVLGFMLAVILNKGVFMKNSLRSMIFLPYVSNMVAVAVIFKLLLGAKGILGQFLMNMGLERPPLLDMGWALPTVAIIAVWKGVGLNMITYLAALQEVPGELLEAAEMDGANRWHKIKNVILPYVSPTSFFLLISSIITSLQNFTIIQSLTEGKPGRSTVVMSLNIVRSAFTKYETSYASAQAMLMFAIVMIITLIQWRGQKKWVNY</sequence>
<protein>
    <submittedName>
        <fullName evidence="1">Sugar ABC transporter permease</fullName>
    </submittedName>
</protein>
<organism evidence="1 2">
    <name type="scientific">Vallitalea maricola</name>
    <dbReference type="NCBI Taxonomy" id="3074433"/>
    <lineage>
        <taxon>Bacteria</taxon>
        <taxon>Bacillati</taxon>
        <taxon>Bacillota</taxon>
        <taxon>Clostridia</taxon>
        <taxon>Lachnospirales</taxon>
        <taxon>Vallitaleaceae</taxon>
        <taxon>Vallitalea</taxon>
    </lineage>
</organism>
<evidence type="ECO:0000313" key="2">
    <source>
        <dbReference type="Proteomes" id="UP001374599"/>
    </source>
</evidence>
<reference evidence="1" key="1">
    <citation type="submission" date="2023-09" db="EMBL/GenBank/DDBJ databases">
        <title>Vallitalea sediminicola and Vallitalea maricola sp. nov., anaerobic bacteria isolated from marine sediment.</title>
        <authorList>
            <person name="Hirano S."/>
            <person name="Maeda A."/>
            <person name="Terahara T."/>
            <person name="Mori K."/>
            <person name="Hamada M."/>
            <person name="Matsumoto R."/>
            <person name="Kobayashi T."/>
        </authorList>
    </citation>
    <scope>NUCLEOTIDE SEQUENCE</scope>
    <source>
        <strain evidence="1">AN17-2</strain>
    </source>
</reference>
<keyword evidence="2" id="KW-1185">Reference proteome</keyword>
<gene>
    <name evidence="1" type="ORF">AN2V17_11600</name>
</gene>
<comment type="caution">
    <text evidence="1">The sequence shown here is derived from an EMBL/GenBank/DDBJ whole genome shotgun (WGS) entry which is preliminary data.</text>
</comment>
<proteinExistence type="predicted"/>
<evidence type="ECO:0000313" key="1">
    <source>
        <dbReference type="EMBL" id="GMQ61930.1"/>
    </source>
</evidence>
<accession>A0ACB5UH56</accession>
<dbReference type="EMBL" id="BTPU01000018">
    <property type="protein sequence ID" value="GMQ61930.1"/>
    <property type="molecule type" value="Genomic_DNA"/>
</dbReference>
<dbReference type="Proteomes" id="UP001374599">
    <property type="component" value="Unassembled WGS sequence"/>
</dbReference>